<dbReference type="Proteomes" id="UP000182983">
    <property type="component" value="Unassembled WGS sequence"/>
</dbReference>
<feature type="coiled-coil region" evidence="1">
    <location>
        <begin position="65"/>
        <end position="109"/>
    </location>
</feature>
<dbReference type="AlphaFoldDB" id="A0A1H6H2H6"/>
<keyword evidence="4" id="KW-1185">Reference proteome</keyword>
<keyword evidence="2" id="KW-0472">Membrane</keyword>
<proteinExistence type="predicted"/>
<accession>A0A1H6H2H6</accession>
<dbReference type="RefSeq" id="WP_074765869.1">
    <property type="nucleotide sequence ID" value="NZ_FNWO01000003.1"/>
</dbReference>
<evidence type="ECO:0000256" key="1">
    <source>
        <dbReference type="SAM" id="Coils"/>
    </source>
</evidence>
<dbReference type="OrthoDB" id="8534499at2"/>
<gene>
    <name evidence="3" type="ORF">SAMN04244559_00832</name>
</gene>
<dbReference type="EMBL" id="FNWO01000003">
    <property type="protein sequence ID" value="SEH29911.1"/>
    <property type="molecule type" value="Genomic_DNA"/>
</dbReference>
<sequence>MADSNREMNYWPGFVDALSNVVLTLVFVLVVFVFALLITSSKMQQKTVQMVEQRLEQEHTSFAKLSEVEAKLAETQKARDKLAADLADLRAVNQRLEAFRQSVRDKEAASTPSVVEKPLDLKNAAPAKPVDGATDSAEIVGGNVIIITYPRAAVMLNDTSRAQLTKLLETYRARLPGTIATIDSVMGLETYSEGRRMAYYRALDLRNFLLEKKYAGSQSIKITTKQGKGQGDARIELRFVRP</sequence>
<keyword evidence="1" id="KW-0175">Coiled coil</keyword>
<protein>
    <recommendedName>
        <fullName evidence="5">OmpA-like domain-containing protein</fullName>
    </recommendedName>
</protein>
<evidence type="ECO:0000256" key="2">
    <source>
        <dbReference type="SAM" id="Phobius"/>
    </source>
</evidence>
<feature type="transmembrane region" description="Helical" evidence="2">
    <location>
        <begin position="20"/>
        <end position="40"/>
    </location>
</feature>
<organism evidence="3 4">
    <name type="scientific">Magnetospirillum fulvum</name>
    <name type="common">Rhodospirillum fulvum</name>
    <dbReference type="NCBI Taxonomy" id="1082"/>
    <lineage>
        <taxon>Bacteria</taxon>
        <taxon>Pseudomonadati</taxon>
        <taxon>Pseudomonadota</taxon>
        <taxon>Alphaproteobacteria</taxon>
        <taxon>Rhodospirillales</taxon>
        <taxon>Rhodospirillaceae</taxon>
        <taxon>Magnetospirillum</taxon>
    </lineage>
</organism>
<name>A0A1H6H2H6_MAGFU</name>
<evidence type="ECO:0000313" key="4">
    <source>
        <dbReference type="Proteomes" id="UP000182983"/>
    </source>
</evidence>
<keyword evidence="2" id="KW-1133">Transmembrane helix</keyword>
<evidence type="ECO:0000313" key="3">
    <source>
        <dbReference type="EMBL" id="SEH29911.1"/>
    </source>
</evidence>
<evidence type="ECO:0008006" key="5">
    <source>
        <dbReference type="Google" id="ProtNLM"/>
    </source>
</evidence>
<keyword evidence="2" id="KW-0812">Transmembrane</keyword>
<reference evidence="4" key="1">
    <citation type="submission" date="2016-10" db="EMBL/GenBank/DDBJ databases">
        <authorList>
            <person name="Varghese N."/>
            <person name="Submissions S."/>
        </authorList>
    </citation>
    <scope>NUCLEOTIDE SEQUENCE [LARGE SCALE GENOMIC DNA]</scope>
    <source>
        <strain evidence="4">DSM 13234</strain>
    </source>
</reference>